<gene>
    <name evidence="2" type="ORF">EA187_15965</name>
</gene>
<proteinExistence type="predicted"/>
<dbReference type="SUPFAM" id="SSF69318">
    <property type="entry name" value="Integrin alpha N-terminal domain"/>
    <property type="match status" value="1"/>
</dbReference>
<evidence type="ECO:0000256" key="1">
    <source>
        <dbReference type="ARBA" id="ARBA00022729"/>
    </source>
</evidence>
<evidence type="ECO:0000313" key="2">
    <source>
        <dbReference type="EMBL" id="RVU42373.1"/>
    </source>
</evidence>
<evidence type="ECO:0000313" key="3">
    <source>
        <dbReference type="Proteomes" id="UP000282926"/>
    </source>
</evidence>
<dbReference type="PANTHER" id="PTHR44103:SF1">
    <property type="entry name" value="PROPROTEIN CONVERTASE P"/>
    <property type="match status" value="1"/>
</dbReference>
<reference evidence="2 3" key="1">
    <citation type="submission" date="2019-01" db="EMBL/GenBank/DDBJ databases">
        <title>Lujinxingia litoralis gen. nov., sp. nov. and Lujinxingia sediminis gen. nov., sp. nov., new members in the order Bradymonadales, isolated from coastal sediment.</title>
        <authorList>
            <person name="Li C.-M."/>
        </authorList>
    </citation>
    <scope>NUCLEOTIDE SEQUENCE [LARGE SCALE GENOMIC DNA]</scope>
    <source>
        <strain evidence="2 3">SEH01</strain>
    </source>
</reference>
<accession>A0ABY0CPH4</accession>
<dbReference type="Gene3D" id="2.130.10.130">
    <property type="entry name" value="Integrin alpha, N-terminal"/>
    <property type="match status" value="1"/>
</dbReference>
<dbReference type="PANTHER" id="PTHR44103">
    <property type="entry name" value="PROPROTEIN CONVERTASE P"/>
    <property type="match status" value="1"/>
</dbReference>
<protein>
    <submittedName>
        <fullName evidence="2">VCBS repeat-containing protein</fullName>
    </submittedName>
</protein>
<keyword evidence="3" id="KW-1185">Reference proteome</keyword>
<dbReference type="PROSITE" id="PS51257">
    <property type="entry name" value="PROKAR_LIPOPROTEIN"/>
    <property type="match status" value="1"/>
</dbReference>
<dbReference type="InterPro" id="IPR021655">
    <property type="entry name" value="Put_metal-bd"/>
</dbReference>
<dbReference type="InterPro" id="IPR028994">
    <property type="entry name" value="Integrin_alpha_N"/>
</dbReference>
<dbReference type="RefSeq" id="WP_127780913.1">
    <property type="nucleotide sequence ID" value="NZ_SADD01000012.1"/>
</dbReference>
<sequence>MVRQGQGVWLVLMVIVVLGAGCGDSVEELEQLDAGGDAWDGGEDANAEDVGGRDVEPCLDGEEQVCDLSESCRGIQMCVEGEWAACEAPDEICDGVDNDCDGEIDEDFAGLGEVCVSGEGQCEVSGEMICGDDGQSVTCSVEAGPGVEEVCDGVDNDCDGEVDNVVGLGESCSVGTGQCAASGVQVCDVEARTLVCDALSAEPGEEVCDGVDNDCDGEVDNVVGLGESCSVGTGQCAASGTRVCDIDAGALVCNASAGGPQSETCNGLDDDCDGVVDNVPGLGESCSVGTGQCAASGTRVCDVDAGALVCNAVEGSPSAEVCDGRDNNCNGTVDDVPGLGTSCSVGTGQCAASGTRICDIDAGALVCNAVEGSPSAEVCDGRDNNCNGTVDDVPGLGTSCSVGTGQCAASGTRVCNTNTGTLACSAVAGSPSAEVCDGRDNNCNGTVDDVPGLGTSCSVGTGQCAASGTRVCDVGARALVCNATAGSPQTETCNGVDDNCDGTPDNVSGLGNSCSVGVGACRRTGSRICDLGSESLTCSASPGHPSAETCNGVDDNCDGTIDNTTMSFGVATTYGADRGCIAMAAGDINGDGRIDVVCAPVIHDANNLDTRLFTYLNQGGGNFASATYLQAVAVSPFRTQSDVALGDVDGDGDLDIVAVGETMKAQVYINNGSGQFAAPYEAFQFSPGGEPGTGGLVLDDMDGDGDLDIVTTIGSIRSSDWSLALSPNNGSGTFGAPTIIDATVPRARALRSFNPDGDGDRDLVAIYPTKVSLYRAASPGTFNSPNTVVNGTVSLGADPVLADLNNDGRADLLLPATGMRYFVPGTASGFGSAQSSTRPATEVSAAVGQFDCDGSAEAMIVAVNGGAPLYYLAHPQNLSSEGVAAGLHGTSVRVFDVDRDGDDDVVVGAHANGIRVLRRH</sequence>
<dbReference type="Proteomes" id="UP000282926">
    <property type="component" value="Unassembled WGS sequence"/>
</dbReference>
<keyword evidence="1" id="KW-0732">Signal</keyword>
<comment type="caution">
    <text evidence="2">The sequence shown here is derived from an EMBL/GenBank/DDBJ whole genome shotgun (WGS) entry which is preliminary data.</text>
</comment>
<dbReference type="EMBL" id="SADD01000012">
    <property type="protein sequence ID" value="RVU42373.1"/>
    <property type="molecule type" value="Genomic_DNA"/>
</dbReference>
<name>A0ABY0CPH4_9DELT</name>
<dbReference type="InterPro" id="IPR013517">
    <property type="entry name" value="FG-GAP"/>
</dbReference>
<dbReference type="Pfam" id="PF11617">
    <property type="entry name" value="Cu-binding_MopE"/>
    <property type="match status" value="9"/>
</dbReference>
<organism evidence="2 3">
    <name type="scientific">Lujinxingia sediminis</name>
    <dbReference type="NCBI Taxonomy" id="2480984"/>
    <lineage>
        <taxon>Bacteria</taxon>
        <taxon>Deltaproteobacteria</taxon>
        <taxon>Bradymonadales</taxon>
        <taxon>Lujinxingiaceae</taxon>
        <taxon>Lujinxingia</taxon>
    </lineage>
</organism>
<dbReference type="Pfam" id="PF13517">
    <property type="entry name" value="FG-GAP_3"/>
    <property type="match status" value="2"/>
</dbReference>